<dbReference type="GO" id="GO:0005507">
    <property type="term" value="F:copper ion binding"/>
    <property type="evidence" value="ECO:0007669"/>
    <property type="project" value="InterPro"/>
</dbReference>
<proteinExistence type="inferred from homology"/>
<dbReference type="SUPFAM" id="SSF49503">
    <property type="entry name" value="Cupredoxins"/>
    <property type="match status" value="1"/>
</dbReference>
<keyword evidence="13 15" id="KW-0472">Membrane</keyword>
<dbReference type="PANTHER" id="PTHR22888">
    <property type="entry name" value="CYTOCHROME C OXIDASE, SUBUNIT II"/>
    <property type="match status" value="1"/>
</dbReference>
<evidence type="ECO:0000313" key="19">
    <source>
        <dbReference type="EMBL" id="QHO63838.1"/>
    </source>
</evidence>
<dbReference type="PANTHER" id="PTHR22888:SF9">
    <property type="entry name" value="CYTOCHROME C OXIDASE SUBUNIT 2"/>
    <property type="match status" value="1"/>
</dbReference>
<evidence type="ECO:0000256" key="5">
    <source>
        <dbReference type="ARBA" id="ARBA00022660"/>
    </source>
</evidence>
<comment type="similarity">
    <text evidence="2 15">Belongs to the cytochrome c oxidase subunit 2 family.</text>
</comment>
<evidence type="ECO:0000259" key="18">
    <source>
        <dbReference type="PROSITE" id="PS50999"/>
    </source>
</evidence>
<gene>
    <name evidence="19" type="primary">COX2</name>
</gene>
<geneLocation type="mitochondrion" evidence="19"/>
<evidence type="ECO:0000256" key="11">
    <source>
        <dbReference type="ARBA" id="ARBA00022989"/>
    </source>
</evidence>
<dbReference type="GO" id="GO:0005743">
    <property type="term" value="C:mitochondrial inner membrane"/>
    <property type="evidence" value="ECO:0007669"/>
    <property type="project" value="UniProtKB-SubCell"/>
</dbReference>
<dbReference type="GO" id="GO:0042773">
    <property type="term" value="P:ATP synthesis coupled electron transport"/>
    <property type="evidence" value="ECO:0007669"/>
    <property type="project" value="TreeGrafter"/>
</dbReference>
<keyword evidence="10 15" id="KW-0249">Electron transport</keyword>
<protein>
    <recommendedName>
        <fullName evidence="3 15">Cytochrome c oxidase subunit 2</fullName>
    </recommendedName>
</protein>
<evidence type="ECO:0000256" key="14">
    <source>
        <dbReference type="ARBA" id="ARBA00049512"/>
    </source>
</evidence>
<evidence type="ECO:0000256" key="9">
    <source>
        <dbReference type="ARBA" id="ARBA00022967"/>
    </source>
</evidence>
<dbReference type="AlphaFoldDB" id="A0A6B9VNM8"/>
<evidence type="ECO:0000256" key="6">
    <source>
        <dbReference type="ARBA" id="ARBA00022692"/>
    </source>
</evidence>
<evidence type="ECO:0000256" key="13">
    <source>
        <dbReference type="ARBA" id="ARBA00023136"/>
    </source>
</evidence>
<evidence type="ECO:0000256" key="16">
    <source>
        <dbReference type="SAM" id="Phobius"/>
    </source>
</evidence>
<evidence type="ECO:0000259" key="17">
    <source>
        <dbReference type="PROSITE" id="PS50857"/>
    </source>
</evidence>
<keyword evidence="7 15" id="KW-0479">Metal-binding</keyword>
<dbReference type="EMBL" id="MN449487">
    <property type="protein sequence ID" value="QHO63838.1"/>
    <property type="molecule type" value="Genomic_DNA"/>
</dbReference>
<dbReference type="Pfam" id="PF00116">
    <property type="entry name" value="COX2"/>
    <property type="match status" value="1"/>
</dbReference>
<dbReference type="PROSITE" id="PS00078">
    <property type="entry name" value="COX2"/>
    <property type="match status" value="1"/>
</dbReference>
<keyword evidence="12 15" id="KW-0186">Copper</keyword>
<dbReference type="InterPro" id="IPR045187">
    <property type="entry name" value="CcO_II"/>
</dbReference>
<keyword evidence="9" id="KW-1278">Translocase</keyword>
<feature type="transmembrane region" description="Helical" evidence="16">
    <location>
        <begin position="24"/>
        <end position="44"/>
    </location>
</feature>
<keyword evidence="15" id="KW-0999">Mitochondrion inner membrane</keyword>
<feature type="domain" description="Cytochrome oxidase subunit II copper A binding" evidence="17">
    <location>
        <begin position="93"/>
        <end position="227"/>
    </location>
</feature>
<accession>A0A6B9VNM8</accession>
<comment type="catalytic activity">
    <reaction evidence="14">
        <text>4 Fe(II)-[cytochrome c] + O2 + 8 H(+)(in) = 4 Fe(III)-[cytochrome c] + 2 H2O + 4 H(+)(out)</text>
        <dbReference type="Rhea" id="RHEA:11436"/>
        <dbReference type="Rhea" id="RHEA-COMP:10350"/>
        <dbReference type="Rhea" id="RHEA-COMP:14399"/>
        <dbReference type="ChEBI" id="CHEBI:15377"/>
        <dbReference type="ChEBI" id="CHEBI:15378"/>
        <dbReference type="ChEBI" id="CHEBI:15379"/>
        <dbReference type="ChEBI" id="CHEBI:29033"/>
        <dbReference type="ChEBI" id="CHEBI:29034"/>
        <dbReference type="EC" id="7.1.1.9"/>
    </reaction>
    <physiologicalReaction direction="left-to-right" evidence="14">
        <dbReference type="Rhea" id="RHEA:11437"/>
    </physiologicalReaction>
</comment>
<dbReference type="InterPro" id="IPR001505">
    <property type="entry name" value="Copper_CuA"/>
</dbReference>
<reference evidence="19" key="1">
    <citation type="journal article" date="2020" name="J. Zoolog. Syst. Evol. Res.">
        <title>Highly divergent mitogenomes of Geukensia demissa (Bivalvia, Mytilidae) with extreme AT content.</title>
        <authorList>
            <person name="Lubosny M."/>
            <person name="Smietanka B."/>
            <person name="Przylucka A."/>
            <person name="Burzynski A."/>
        </authorList>
    </citation>
    <scope>NUCLEOTIDE SEQUENCE</scope>
    <source>
        <strain evidence="19">GEU_F</strain>
    </source>
</reference>
<feature type="domain" description="Cytochrome oxidase subunit II transmembrane region profile" evidence="18">
    <location>
        <begin position="1"/>
        <end position="92"/>
    </location>
</feature>
<dbReference type="Gene3D" id="2.60.40.420">
    <property type="entry name" value="Cupredoxins - blue copper proteins"/>
    <property type="match status" value="1"/>
</dbReference>
<name>A0A6B9VNM8_GEUDE</name>
<evidence type="ECO:0000256" key="2">
    <source>
        <dbReference type="ARBA" id="ARBA00007866"/>
    </source>
</evidence>
<dbReference type="Pfam" id="PF02790">
    <property type="entry name" value="COX2_TM"/>
    <property type="match status" value="1"/>
</dbReference>
<organism evidence="19">
    <name type="scientific">Geukensia demissa</name>
    <name type="common">Ribbed mussel</name>
    <name type="synonym">Ischadium demissa</name>
    <dbReference type="NCBI Taxonomy" id="27807"/>
    <lineage>
        <taxon>Eukaryota</taxon>
        <taxon>Metazoa</taxon>
        <taxon>Spiralia</taxon>
        <taxon>Lophotrochozoa</taxon>
        <taxon>Mollusca</taxon>
        <taxon>Bivalvia</taxon>
        <taxon>Autobranchia</taxon>
        <taxon>Pteriomorphia</taxon>
        <taxon>Mytilida</taxon>
        <taxon>Mytiloidea</taxon>
        <taxon>Mytilidae</taxon>
        <taxon>Brachidontinae</taxon>
        <taxon>Geukensia</taxon>
    </lineage>
</organism>
<keyword evidence="15 19" id="KW-0496">Mitochondrion</keyword>
<evidence type="ECO:0000256" key="12">
    <source>
        <dbReference type="ARBA" id="ARBA00023008"/>
    </source>
</evidence>
<comment type="cofactor">
    <cofactor evidence="15">
        <name>Cu cation</name>
        <dbReference type="ChEBI" id="CHEBI:23378"/>
    </cofactor>
    <text evidence="15">Binds a copper A center.</text>
</comment>
<keyword evidence="4 15" id="KW-0813">Transport</keyword>
<dbReference type="InterPro" id="IPR002429">
    <property type="entry name" value="CcO_II-like_C"/>
</dbReference>
<comment type="function">
    <text evidence="15">Component of the cytochrome c oxidase, the last enzyme in the mitochondrial electron transport chain which drives oxidative phosphorylation. The respiratory chain contains 3 multisubunit complexes succinate dehydrogenase (complex II, CII), ubiquinol-cytochrome c oxidoreductase (cytochrome b-c1 complex, complex III, CIII) and cytochrome c oxidase (complex IV, CIV), that cooperate to transfer electrons derived from NADH and succinate to molecular oxygen, creating an electrochemical gradient over the inner membrane that drives transmembrane transport and the ATP synthase. Cytochrome c oxidase is the component of the respiratory chain that catalyzes the reduction of oxygen to water. Electrons originating from reduced cytochrome c in the intermembrane space (IMS) are transferred via the dinuclear copper A center (CU(A)) of subunit 2 and heme A of subunit 1 to the active site in subunit 1, a binuclear center (BNC) formed by heme A3 and copper B (CU(B)). The BNC reduces molecular oxygen to 2 water molecules using 4 electrons from cytochrome c in the IMS and 4 protons from the mitochondrial matrix.</text>
</comment>
<keyword evidence="8" id="KW-0460">Magnesium</keyword>
<dbReference type="PROSITE" id="PS50999">
    <property type="entry name" value="COX2_TM"/>
    <property type="match status" value="1"/>
</dbReference>
<evidence type="ECO:0000256" key="10">
    <source>
        <dbReference type="ARBA" id="ARBA00022982"/>
    </source>
</evidence>
<comment type="subcellular location">
    <subcellularLocation>
        <location evidence="1">Membrane</location>
        <topology evidence="1">Multi-pass membrane protein</topology>
    </subcellularLocation>
    <subcellularLocation>
        <location evidence="15">Mitochondrion inner membrane</location>
        <topology evidence="15">Multi-pass membrane protein</topology>
    </subcellularLocation>
</comment>
<keyword evidence="11 16" id="KW-1133">Transmembrane helix</keyword>
<dbReference type="InterPro" id="IPR011759">
    <property type="entry name" value="Cyt_c_oxidase_su2_TM_dom"/>
</dbReference>
<sequence length="232" mass="26755">MALYGYKSFQDCVYRGVGDDLVTFYHDMMLLSVFIMSLVMFMLLRVCTSKYSYRSFKNRQGLEWMWTLFPMFVLGVLWVPSARNLYVMNHIGEPSWSFKAIGHQWYWTYEFNGSNYEQISIDSYMDSLESSVVKYRLLDVDQRMVAPARTQIRCLVSSVDVLHSFALPSCMLKVDAIPGRMTQTPLVVESSGVVYGQCSELCGVNHSFMPIVIEFVPVKCFAMWLDAMSSQQ</sequence>
<dbReference type="GO" id="GO:0004129">
    <property type="term" value="F:cytochrome-c oxidase activity"/>
    <property type="evidence" value="ECO:0007669"/>
    <property type="project" value="UniProtKB-EC"/>
</dbReference>
<evidence type="ECO:0000256" key="8">
    <source>
        <dbReference type="ARBA" id="ARBA00022842"/>
    </source>
</evidence>
<dbReference type="SUPFAM" id="SSF81464">
    <property type="entry name" value="Cytochrome c oxidase subunit II-like, transmembrane region"/>
    <property type="match status" value="1"/>
</dbReference>
<dbReference type="Gene3D" id="1.10.287.90">
    <property type="match status" value="1"/>
</dbReference>
<evidence type="ECO:0000256" key="4">
    <source>
        <dbReference type="ARBA" id="ARBA00022448"/>
    </source>
</evidence>
<keyword evidence="6 15" id="KW-0812">Transmembrane</keyword>
<evidence type="ECO:0000256" key="1">
    <source>
        <dbReference type="ARBA" id="ARBA00004141"/>
    </source>
</evidence>
<dbReference type="PROSITE" id="PS50857">
    <property type="entry name" value="COX2_CUA"/>
    <property type="match status" value="1"/>
</dbReference>
<dbReference type="InterPro" id="IPR008972">
    <property type="entry name" value="Cupredoxin"/>
</dbReference>
<evidence type="ECO:0000256" key="3">
    <source>
        <dbReference type="ARBA" id="ARBA00015946"/>
    </source>
</evidence>
<dbReference type="PRINTS" id="PR01166">
    <property type="entry name" value="CYCOXIDASEII"/>
</dbReference>
<evidence type="ECO:0000256" key="15">
    <source>
        <dbReference type="RuleBase" id="RU000457"/>
    </source>
</evidence>
<evidence type="ECO:0000256" key="7">
    <source>
        <dbReference type="ARBA" id="ARBA00022723"/>
    </source>
</evidence>
<feature type="transmembrane region" description="Helical" evidence="16">
    <location>
        <begin position="64"/>
        <end position="81"/>
    </location>
</feature>
<keyword evidence="5 15" id="KW-0679">Respiratory chain</keyword>
<dbReference type="InterPro" id="IPR036257">
    <property type="entry name" value="Cyt_c_oxidase_su2_TM_sf"/>
</dbReference>